<evidence type="ECO:0000313" key="2">
    <source>
        <dbReference type="Proteomes" id="UP000789920"/>
    </source>
</evidence>
<gene>
    <name evidence="1" type="ORF">RPERSI_LOCUS16636</name>
</gene>
<protein>
    <submittedName>
        <fullName evidence="1">9159_t:CDS:1</fullName>
    </submittedName>
</protein>
<dbReference type="EMBL" id="CAJVQC010041472">
    <property type="protein sequence ID" value="CAG8773029.1"/>
    <property type="molecule type" value="Genomic_DNA"/>
</dbReference>
<sequence>DNINVLIKKLWIEKKINLTSKPILEHIRKIPEDDEDFVIKESFIDDDNIINTKRSVFDYNVEDLVDKYTL</sequence>
<feature type="non-terminal residue" evidence="1">
    <location>
        <position position="1"/>
    </location>
</feature>
<evidence type="ECO:0000313" key="1">
    <source>
        <dbReference type="EMBL" id="CAG8773029.1"/>
    </source>
</evidence>
<keyword evidence="2" id="KW-1185">Reference proteome</keyword>
<organism evidence="1 2">
    <name type="scientific">Racocetra persica</name>
    <dbReference type="NCBI Taxonomy" id="160502"/>
    <lineage>
        <taxon>Eukaryota</taxon>
        <taxon>Fungi</taxon>
        <taxon>Fungi incertae sedis</taxon>
        <taxon>Mucoromycota</taxon>
        <taxon>Glomeromycotina</taxon>
        <taxon>Glomeromycetes</taxon>
        <taxon>Diversisporales</taxon>
        <taxon>Gigasporaceae</taxon>
        <taxon>Racocetra</taxon>
    </lineage>
</organism>
<name>A0ACA9R1U0_9GLOM</name>
<accession>A0ACA9R1U0</accession>
<dbReference type="Proteomes" id="UP000789920">
    <property type="component" value="Unassembled WGS sequence"/>
</dbReference>
<proteinExistence type="predicted"/>
<comment type="caution">
    <text evidence="1">The sequence shown here is derived from an EMBL/GenBank/DDBJ whole genome shotgun (WGS) entry which is preliminary data.</text>
</comment>
<reference evidence="1" key="1">
    <citation type="submission" date="2021-06" db="EMBL/GenBank/DDBJ databases">
        <authorList>
            <person name="Kallberg Y."/>
            <person name="Tangrot J."/>
            <person name="Rosling A."/>
        </authorList>
    </citation>
    <scope>NUCLEOTIDE SEQUENCE</scope>
    <source>
        <strain evidence="1">MA461A</strain>
    </source>
</reference>